<name>A0A8E0NBQ1_9CAUL</name>
<evidence type="ECO:0000313" key="1">
    <source>
        <dbReference type="EMBL" id="GAD59412.1"/>
    </source>
</evidence>
<keyword evidence="2" id="KW-1185">Reference proteome</keyword>
<protein>
    <submittedName>
        <fullName evidence="1">Uncharacterized protein</fullName>
    </submittedName>
</protein>
<evidence type="ECO:0000313" key="2">
    <source>
        <dbReference type="Proteomes" id="UP000016569"/>
    </source>
</evidence>
<comment type="caution">
    <text evidence="1">The sequence shown here is derived from an EMBL/GenBank/DDBJ whole genome shotgun (WGS) entry which is preliminary data.</text>
</comment>
<dbReference type="Proteomes" id="UP000016569">
    <property type="component" value="Unassembled WGS sequence"/>
</dbReference>
<organism evidence="1 2">
    <name type="scientific">Brevundimonas abyssalis TAR-001</name>
    <dbReference type="NCBI Taxonomy" id="1391729"/>
    <lineage>
        <taxon>Bacteria</taxon>
        <taxon>Pseudomonadati</taxon>
        <taxon>Pseudomonadota</taxon>
        <taxon>Alphaproteobacteria</taxon>
        <taxon>Caulobacterales</taxon>
        <taxon>Caulobacteraceae</taxon>
        <taxon>Brevundimonas</taxon>
    </lineage>
</organism>
<dbReference type="EMBL" id="BATC01000026">
    <property type="protein sequence ID" value="GAD59412.1"/>
    <property type="molecule type" value="Genomic_DNA"/>
</dbReference>
<accession>A0A8E0NBQ1</accession>
<sequence length="98" mass="10803">MFDIGWLCMGSWRFGAIDNPVGGFGSIEALASAYQAKGGRFDLDRVRFWEAYGSLDWGVTTVDLAIEAEETGAIETAAIGRRTTETEIDLLRLMRDHG</sequence>
<dbReference type="Gene3D" id="3.90.1200.10">
    <property type="match status" value="1"/>
</dbReference>
<gene>
    <name evidence="1" type="ORF">MBEBAB_1662</name>
</gene>
<reference evidence="2" key="1">
    <citation type="journal article" date="2013" name="Genome Announc.">
        <title>Draft Genome Sequence of the Dimorphic Prosthecate Bacterium Brevundimonas abyssalis TAR-001T.</title>
        <authorList>
            <person name="Tsubouchi T."/>
            <person name="Nishi S."/>
            <person name="Usui K."/>
            <person name="Shimane Y."/>
            <person name="Takaki Y."/>
            <person name="Maruyama T."/>
            <person name="Hatada Y."/>
        </authorList>
    </citation>
    <scope>NUCLEOTIDE SEQUENCE [LARGE SCALE GENOMIC DNA]</scope>
    <source>
        <strain evidence="2">TAR-001</strain>
    </source>
</reference>
<dbReference type="AlphaFoldDB" id="A0A8E0NBQ1"/>
<proteinExistence type="predicted"/>